<feature type="transmembrane region" description="Helical" evidence="1">
    <location>
        <begin position="169"/>
        <end position="190"/>
    </location>
</feature>
<dbReference type="PANTHER" id="PTHR21824">
    <property type="entry name" value="TRANSMEMBRANE PROTEIN 177"/>
    <property type="match status" value="1"/>
</dbReference>
<reference evidence="2" key="1">
    <citation type="journal article" date="2013" name="Genetics">
        <title>The draft genome and transcriptome of Panagrellus redivivus are shaped by the harsh demands of a free-living lifestyle.</title>
        <authorList>
            <person name="Srinivasan J."/>
            <person name="Dillman A.R."/>
            <person name="Macchietto M.G."/>
            <person name="Heikkinen L."/>
            <person name="Lakso M."/>
            <person name="Fracchia K.M."/>
            <person name="Antoshechkin I."/>
            <person name="Mortazavi A."/>
            <person name="Wong G."/>
            <person name="Sternberg P.W."/>
        </authorList>
    </citation>
    <scope>NUCLEOTIDE SEQUENCE [LARGE SCALE GENOMIC DNA]</scope>
    <source>
        <strain evidence="2">MT8872</strain>
    </source>
</reference>
<dbReference type="WBParaSite" id="Pan_g23796.t1">
    <property type="protein sequence ID" value="Pan_g23796.t1"/>
    <property type="gene ID" value="Pan_g23796"/>
</dbReference>
<keyword evidence="2" id="KW-1185">Reference proteome</keyword>
<reference evidence="3" key="2">
    <citation type="submission" date="2020-10" db="UniProtKB">
        <authorList>
            <consortium name="WormBaseParasite"/>
        </authorList>
    </citation>
    <scope>IDENTIFICATION</scope>
</reference>
<keyword evidence="1" id="KW-0472">Membrane</keyword>
<keyword evidence="1" id="KW-1133">Transmembrane helix</keyword>
<dbReference type="Proteomes" id="UP000492821">
    <property type="component" value="Unassembled WGS sequence"/>
</dbReference>
<feature type="transmembrane region" description="Helical" evidence="1">
    <location>
        <begin position="12"/>
        <end position="31"/>
    </location>
</feature>
<sequence length="307" mass="34046">MAQRFNRNIPAQLYLSIIPAGIAGALAVHGYRRDNAISKFYTWRSTEQAPDSVIENFETEFTNLVTKARKVYRNVDFHVSMINNLEARTYGSFGLNQGAEFQVPLLSAVESVKDLKEKYPDLLTVVKELGIKGGVDTSSIPDNVLQPVLLTDAARYFFLRREILQAESFSHMVVPIVLGSVSFALGYPIFSLITRAAGPAIGLGLVVPFALYFTYQILKIEATQRVLAMDNRVLEEDASLLAGAKQYLQARIAFGKLLHKIGGDATKAFDEKGDCSHLNAPYTARLKQVLDLEEKQKQSTAVNVRTL</sequence>
<feature type="transmembrane region" description="Helical" evidence="1">
    <location>
        <begin position="196"/>
        <end position="215"/>
    </location>
</feature>
<dbReference type="GO" id="GO:0016020">
    <property type="term" value="C:membrane"/>
    <property type="evidence" value="ECO:0007669"/>
    <property type="project" value="TreeGrafter"/>
</dbReference>
<evidence type="ECO:0000256" key="1">
    <source>
        <dbReference type="SAM" id="Phobius"/>
    </source>
</evidence>
<accession>A0A7E4VQZ0</accession>
<organism evidence="2 3">
    <name type="scientific">Panagrellus redivivus</name>
    <name type="common">Microworm</name>
    <dbReference type="NCBI Taxonomy" id="6233"/>
    <lineage>
        <taxon>Eukaryota</taxon>
        <taxon>Metazoa</taxon>
        <taxon>Ecdysozoa</taxon>
        <taxon>Nematoda</taxon>
        <taxon>Chromadorea</taxon>
        <taxon>Rhabditida</taxon>
        <taxon>Tylenchina</taxon>
        <taxon>Panagrolaimomorpha</taxon>
        <taxon>Panagrolaimoidea</taxon>
        <taxon>Panagrolaimidae</taxon>
        <taxon>Panagrellus</taxon>
    </lineage>
</organism>
<dbReference type="AlphaFoldDB" id="A0A7E4VQZ0"/>
<evidence type="ECO:0000313" key="2">
    <source>
        <dbReference type="Proteomes" id="UP000492821"/>
    </source>
</evidence>
<dbReference type="InterPro" id="IPR026620">
    <property type="entry name" value="TMEM177"/>
</dbReference>
<proteinExistence type="predicted"/>
<evidence type="ECO:0000313" key="3">
    <source>
        <dbReference type="WBParaSite" id="Pan_g23796.t1"/>
    </source>
</evidence>
<keyword evidence="1" id="KW-0812">Transmembrane</keyword>
<name>A0A7E4VQZ0_PANRE</name>
<protein>
    <submittedName>
        <fullName evidence="3">Transmembrane protein</fullName>
    </submittedName>
</protein>
<dbReference type="PANTHER" id="PTHR21824:SF3">
    <property type="entry name" value="DUF5683 DOMAIN-CONTAINING PROTEIN"/>
    <property type="match status" value="1"/>
</dbReference>